<dbReference type="PRINTS" id="PR00947">
    <property type="entry name" value="CUTICLE"/>
</dbReference>
<dbReference type="Proteomes" id="UP000653454">
    <property type="component" value="Unassembled WGS sequence"/>
</dbReference>
<evidence type="ECO:0000256" key="2">
    <source>
        <dbReference type="ARBA" id="ARBA00022729"/>
    </source>
</evidence>
<organism evidence="5 6">
    <name type="scientific">Plutella xylostella</name>
    <name type="common">Diamondback moth</name>
    <name type="synonym">Plutella maculipennis</name>
    <dbReference type="NCBI Taxonomy" id="51655"/>
    <lineage>
        <taxon>Eukaryota</taxon>
        <taxon>Metazoa</taxon>
        <taxon>Ecdysozoa</taxon>
        <taxon>Arthropoda</taxon>
        <taxon>Hexapoda</taxon>
        <taxon>Insecta</taxon>
        <taxon>Pterygota</taxon>
        <taxon>Neoptera</taxon>
        <taxon>Endopterygota</taxon>
        <taxon>Lepidoptera</taxon>
        <taxon>Glossata</taxon>
        <taxon>Ditrysia</taxon>
        <taxon>Yponomeutoidea</taxon>
        <taxon>Plutellidae</taxon>
        <taxon>Plutella</taxon>
    </lineage>
</organism>
<keyword evidence="6" id="KW-1185">Reference proteome</keyword>
<dbReference type="InterPro" id="IPR031311">
    <property type="entry name" value="CHIT_BIND_RR_consensus"/>
</dbReference>
<comment type="caution">
    <text evidence="5">The sequence shown here is derived from an EMBL/GenBank/DDBJ whole genome shotgun (WGS) entry which is preliminary data.</text>
</comment>
<keyword evidence="1 3" id="KW-0193">Cuticle</keyword>
<dbReference type="GO" id="GO:0042302">
    <property type="term" value="F:structural constituent of cuticle"/>
    <property type="evidence" value="ECO:0007669"/>
    <property type="project" value="UniProtKB-UniRule"/>
</dbReference>
<reference evidence="5" key="1">
    <citation type="submission" date="2020-11" db="EMBL/GenBank/DDBJ databases">
        <authorList>
            <person name="Whiteford S."/>
        </authorList>
    </citation>
    <scope>NUCLEOTIDE SEQUENCE</scope>
</reference>
<evidence type="ECO:0000256" key="4">
    <source>
        <dbReference type="SAM" id="SignalP"/>
    </source>
</evidence>
<evidence type="ECO:0000256" key="1">
    <source>
        <dbReference type="ARBA" id="ARBA00022460"/>
    </source>
</evidence>
<feature type="chain" id="PRO_5035746214" evidence="4">
    <location>
        <begin position="17"/>
        <end position="191"/>
    </location>
</feature>
<proteinExistence type="predicted"/>
<dbReference type="Pfam" id="PF00379">
    <property type="entry name" value="Chitin_bind_4"/>
    <property type="match status" value="1"/>
</dbReference>
<evidence type="ECO:0000313" key="6">
    <source>
        <dbReference type="Proteomes" id="UP000653454"/>
    </source>
</evidence>
<dbReference type="InterPro" id="IPR000618">
    <property type="entry name" value="Insect_cuticle"/>
</dbReference>
<dbReference type="PROSITE" id="PS51155">
    <property type="entry name" value="CHIT_BIND_RR_2"/>
    <property type="match status" value="1"/>
</dbReference>
<keyword evidence="2 4" id="KW-0732">Signal</keyword>
<dbReference type="AlphaFoldDB" id="A0A8S4F0Z6"/>
<dbReference type="PROSITE" id="PS00233">
    <property type="entry name" value="CHIT_BIND_RR_1"/>
    <property type="match status" value="1"/>
</dbReference>
<dbReference type="PANTHER" id="PTHR12236:SF75">
    <property type="entry name" value="CUTICULAR PROTEIN 62BB, ISOFORM A"/>
    <property type="match status" value="1"/>
</dbReference>
<dbReference type="InterPro" id="IPR051217">
    <property type="entry name" value="Insect_Cuticle_Struc_Prot"/>
</dbReference>
<evidence type="ECO:0000313" key="5">
    <source>
        <dbReference type="EMBL" id="CAG9121350.1"/>
    </source>
</evidence>
<evidence type="ECO:0000256" key="3">
    <source>
        <dbReference type="PROSITE-ProRule" id="PRU00497"/>
    </source>
</evidence>
<feature type="signal peptide" evidence="4">
    <location>
        <begin position="1"/>
        <end position="16"/>
    </location>
</feature>
<dbReference type="GO" id="GO:0005615">
    <property type="term" value="C:extracellular space"/>
    <property type="evidence" value="ECO:0007669"/>
    <property type="project" value="TreeGrafter"/>
</dbReference>
<dbReference type="EMBL" id="CAJHNJ030000025">
    <property type="protein sequence ID" value="CAG9121350.1"/>
    <property type="molecule type" value="Genomic_DNA"/>
</dbReference>
<sequence>MISCVAIACLLGAAVAAPSAGGYGGYGYGPALATTAVVGSVQVPQYNFNYAVNDPLTGDNKAQTEVRDGGVVKGSYSLAEADGTIRVVEYSADDVSGFNAVVKRIGPAAHPQQVIAAPVIAAPVVKEVVQPVIAKEIVNPYLLQDINLGLNNLGLSGWGLNGLGKGLELNGLNGYNLNGLGLGGYGGWGHH</sequence>
<dbReference type="GO" id="GO:0031012">
    <property type="term" value="C:extracellular matrix"/>
    <property type="evidence" value="ECO:0007669"/>
    <property type="project" value="TreeGrafter"/>
</dbReference>
<name>A0A8S4F0Z6_PLUXY</name>
<protein>
    <submittedName>
        <fullName evidence="5">(diamondback moth) hypothetical protein</fullName>
    </submittedName>
</protein>
<gene>
    <name evidence="5" type="ORF">PLXY2_LOCUS7364</name>
</gene>
<accession>A0A8S4F0Z6</accession>
<dbReference type="PANTHER" id="PTHR12236">
    <property type="entry name" value="STRUCTURAL CONTITUENT OF CUTICLE"/>
    <property type="match status" value="1"/>
</dbReference>